<sequence>LRCRGLARSEPRRGFRRPLSSGVTMCGFVVHMEEVGVAEATVWSTDSGGLGKLVGCADPVALHYFLEQTHALRLARPSPTTLPRQPPIPRPLPADRIFKGDIIICIRDEFKPPVENLIRAYAINAELLRNTMEYFRTALLNTTEEQEAHGIQISLYVPKDLWEWLLHLAKIQYRQTRERLPVIKKSLALPLFSTAVLLGIKEARDICLRYLKQTWPSAILERDRS</sequence>
<protein>
    <recommendedName>
        <fullName evidence="3">BTB domain-containing protein</fullName>
    </recommendedName>
</protein>
<evidence type="ECO:0008006" key="3">
    <source>
        <dbReference type="Google" id="ProtNLM"/>
    </source>
</evidence>
<proteinExistence type="predicted"/>
<dbReference type="EMBL" id="MTYJ01001021">
    <property type="protein sequence ID" value="OWA55592.1"/>
    <property type="molecule type" value="Genomic_DNA"/>
</dbReference>
<keyword evidence="2" id="KW-1185">Reference proteome</keyword>
<gene>
    <name evidence="1" type="ORF">BV898_19979</name>
</gene>
<name>A0A9X6NKM3_HYPEX</name>
<evidence type="ECO:0000313" key="1">
    <source>
        <dbReference type="EMBL" id="OWA55592.1"/>
    </source>
</evidence>
<feature type="non-terminal residue" evidence="1">
    <location>
        <position position="225"/>
    </location>
</feature>
<dbReference type="AlphaFoldDB" id="A0A9X6NKM3"/>
<evidence type="ECO:0000313" key="2">
    <source>
        <dbReference type="Proteomes" id="UP000192578"/>
    </source>
</evidence>
<organism evidence="1 2">
    <name type="scientific">Hypsibius exemplaris</name>
    <name type="common">Freshwater tardigrade</name>
    <dbReference type="NCBI Taxonomy" id="2072580"/>
    <lineage>
        <taxon>Eukaryota</taxon>
        <taxon>Metazoa</taxon>
        <taxon>Ecdysozoa</taxon>
        <taxon>Tardigrada</taxon>
        <taxon>Eutardigrada</taxon>
        <taxon>Parachela</taxon>
        <taxon>Hypsibioidea</taxon>
        <taxon>Hypsibiidae</taxon>
        <taxon>Hypsibius</taxon>
    </lineage>
</organism>
<reference evidence="2" key="1">
    <citation type="submission" date="2017-01" db="EMBL/GenBank/DDBJ databases">
        <title>Comparative genomics of anhydrobiosis in the tardigrade Hypsibius dujardini.</title>
        <authorList>
            <person name="Yoshida Y."/>
            <person name="Koutsovoulos G."/>
            <person name="Laetsch D."/>
            <person name="Stevens L."/>
            <person name="Kumar S."/>
            <person name="Horikawa D."/>
            <person name="Ishino K."/>
            <person name="Komine S."/>
            <person name="Tomita M."/>
            <person name="Blaxter M."/>
            <person name="Arakawa K."/>
        </authorList>
    </citation>
    <scope>NUCLEOTIDE SEQUENCE [LARGE SCALE GENOMIC DNA]</scope>
    <source>
        <strain evidence="2">Z151</strain>
    </source>
</reference>
<feature type="non-terminal residue" evidence="1">
    <location>
        <position position="1"/>
    </location>
</feature>
<dbReference type="Proteomes" id="UP000192578">
    <property type="component" value="Unassembled WGS sequence"/>
</dbReference>
<dbReference type="OrthoDB" id="10611640at2759"/>
<comment type="caution">
    <text evidence="1">The sequence shown here is derived from an EMBL/GenBank/DDBJ whole genome shotgun (WGS) entry which is preliminary data.</text>
</comment>
<accession>A0A9X6NKM3</accession>